<evidence type="ECO:0000313" key="4">
    <source>
        <dbReference type="Proteomes" id="UP000316639"/>
    </source>
</evidence>
<proteinExistence type="predicted"/>
<protein>
    <recommendedName>
        <fullName evidence="5">DUF4064 domain-containing protein</fullName>
    </recommendedName>
</protein>
<feature type="transmembrane region" description="Helical" evidence="2">
    <location>
        <begin position="111"/>
        <end position="129"/>
    </location>
</feature>
<dbReference type="OrthoDB" id="3690922at2"/>
<evidence type="ECO:0008006" key="5">
    <source>
        <dbReference type="Google" id="ProtNLM"/>
    </source>
</evidence>
<gene>
    <name evidence="3" type="ORF">FKR81_30910</name>
</gene>
<name>A0A563ELJ9_9PSEU</name>
<sequence>MTTPQEPEGREPFPAPPPLPPLDEPAATAQPREVQLAFWLWIATAVLIFVTSAILFFGRNTAAEQARNSQVQGMSPEQLEAASVLAAIVLSLVGVVLAAFVGWTATKLRTGATWARISLTIAGIAIILFNMIGFSALGLLTAFAAFGGIIMMYLKPANDFFVAAKQRR</sequence>
<evidence type="ECO:0000313" key="3">
    <source>
        <dbReference type="EMBL" id="TWP47756.1"/>
    </source>
</evidence>
<dbReference type="SUPFAM" id="SSF103473">
    <property type="entry name" value="MFS general substrate transporter"/>
    <property type="match status" value="1"/>
</dbReference>
<evidence type="ECO:0000256" key="1">
    <source>
        <dbReference type="SAM" id="MobiDB-lite"/>
    </source>
</evidence>
<dbReference type="Proteomes" id="UP000316639">
    <property type="component" value="Unassembled WGS sequence"/>
</dbReference>
<dbReference type="InterPro" id="IPR036259">
    <property type="entry name" value="MFS_trans_sf"/>
</dbReference>
<dbReference type="AlphaFoldDB" id="A0A563ELJ9"/>
<keyword evidence="2" id="KW-0472">Membrane</keyword>
<feature type="transmembrane region" description="Helical" evidence="2">
    <location>
        <begin position="136"/>
        <end position="154"/>
    </location>
</feature>
<keyword evidence="4" id="KW-1185">Reference proteome</keyword>
<dbReference type="EMBL" id="VOBR01000024">
    <property type="protein sequence ID" value="TWP47756.1"/>
    <property type="molecule type" value="Genomic_DNA"/>
</dbReference>
<reference evidence="3 4" key="1">
    <citation type="submission" date="2019-07" db="EMBL/GenBank/DDBJ databases">
        <title>Lentzea xizangensis sp. nov., isolated from Qinghai-Tibetan Plateau Soils.</title>
        <authorList>
            <person name="Huang J."/>
        </authorList>
    </citation>
    <scope>NUCLEOTIDE SEQUENCE [LARGE SCALE GENOMIC DNA]</scope>
    <source>
        <strain evidence="3 4">FXJ1.1311</strain>
    </source>
</reference>
<keyword evidence="2" id="KW-0812">Transmembrane</keyword>
<dbReference type="RefSeq" id="WP_146357278.1">
    <property type="nucleotide sequence ID" value="NZ_VOBR01000024.1"/>
</dbReference>
<accession>A0A563ELJ9</accession>
<feature type="transmembrane region" description="Helical" evidence="2">
    <location>
        <begin position="38"/>
        <end position="58"/>
    </location>
</feature>
<feature type="transmembrane region" description="Helical" evidence="2">
    <location>
        <begin position="79"/>
        <end position="105"/>
    </location>
</feature>
<comment type="caution">
    <text evidence="3">The sequence shown here is derived from an EMBL/GenBank/DDBJ whole genome shotgun (WGS) entry which is preliminary data.</text>
</comment>
<evidence type="ECO:0000256" key="2">
    <source>
        <dbReference type="SAM" id="Phobius"/>
    </source>
</evidence>
<keyword evidence="2" id="KW-1133">Transmembrane helix</keyword>
<feature type="region of interest" description="Disordered" evidence="1">
    <location>
        <begin position="1"/>
        <end position="26"/>
    </location>
</feature>
<feature type="compositionally biased region" description="Pro residues" evidence="1">
    <location>
        <begin position="13"/>
        <end position="23"/>
    </location>
</feature>
<organism evidence="3 4">
    <name type="scientific">Lentzea tibetensis</name>
    <dbReference type="NCBI Taxonomy" id="2591470"/>
    <lineage>
        <taxon>Bacteria</taxon>
        <taxon>Bacillati</taxon>
        <taxon>Actinomycetota</taxon>
        <taxon>Actinomycetes</taxon>
        <taxon>Pseudonocardiales</taxon>
        <taxon>Pseudonocardiaceae</taxon>
        <taxon>Lentzea</taxon>
    </lineage>
</organism>